<evidence type="ECO:0000313" key="1">
    <source>
        <dbReference type="EMBL" id="KAK1441195.1"/>
    </source>
</evidence>
<keyword evidence="2" id="KW-1185">Reference proteome</keyword>
<dbReference type="AlphaFoldDB" id="A0AAD8P735"/>
<proteinExistence type="predicted"/>
<sequence>MHVPHPKDDGILRTDESESIAHGSWLMVVDLSEKGVRDVMMMTGGSGLGESGGEGGDEEAMMVMENNSDELGWCTI</sequence>
<accession>A0AAD8P735</accession>
<dbReference type="EMBL" id="JAUHHV010000001">
    <property type="protein sequence ID" value="KAK1441195.1"/>
    <property type="molecule type" value="Genomic_DNA"/>
</dbReference>
<organism evidence="1 2">
    <name type="scientific">Tagetes erecta</name>
    <name type="common">African marigold</name>
    <dbReference type="NCBI Taxonomy" id="13708"/>
    <lineage>
        <taxon>Eukaryota</taxon>
        <taxon>Viridiplantae</taxon>
        <taxon>Streptophyta</taxon>
        <taxon>Embryophyta</taxon>
        <taxon>Tracheophyta</taxon>
        <taxon>Spermatophyta</taxon>
        <taxon>Magnoliopsida</taxon>
        <taxon>eudicotyledons</taxon>
        <taxon>Gunneridae</taxon>
        <taxon>Pentapetalae</taxon>
        <taxon>asterids</taxon>
        <taxon>campanulids</taxon>
        <taxon>Asterales</taxon>
        <taxon>Asteraceae</taxon>
        <taxon>Asteroideae</taxon>
        <taxon>Heliantheae alliance</taxon>
        <taxon>Tageteae</taxon>
        <taxon>Tagetes</taxon>
    </lineage>
</organism>
<dbReference type="Proteomes" id="UP001229421">
    <property type="component" value="Unassembled WGS sequence"/>
</dbReference>
<comment type="caution">
    <text evidence="1">The sequence shown here is derived from an EMBL/GenBank/DDBJ whole genome shotgun (WGS) entry which is preliminary data.</text>
</comment>
<evidence type="ECO:0000313" key="2">
    <source>
        <dbReference type="Proteomes" id="UP001229421"/>
    </source>
</evidence>
<gene>
    <name evidence="1" type="ORF">QVD17_07036</name>
</gene>
<protein>
    <submittedName>
        <fullName evidence="1">Uncharacterized protein</fullName>
    </submittedName>
</protein>
<reference evidence="1" key="1">
    <citation type="journal article" date="2023" name="bioRxiv">
        <title>Improved chromosome-level genome assembly for marigold (Tagetes erecta).</title>
        <authorList>
            <person name="Jiang F."/>
            <person name="Yuan L."/>
            <person name="Wang S."/>
            <person name="Wang H."/>
            <person name="Xu D."/>
            <person name="Wang A."/>
            <person name="Fan W."/>
        </authorList>
    </citation>
    <scope>NUCLEOTIDE SEQUENCE</scope>
    <source>
        <strain evidence="1">WSJ</strain>
        <tissue evidence="1">Leaf</tissue>
    </source>
</reference>
<name>A0AAD8P735_TARER</name>